<keyword evidence="2" id="KW-0614">Plasmid</keyword>
<evidence type="ECO:0000313" key="3">
    <source>
        <dbReference type="Proteomes" id="UP000593880"/>
    </source>
</evidence>
<keyword evidence="3" id="KW-1185">Reference proteome</keyword>
<dbReference type="AlphaFoldDB" id="A0AA88B963"/>
<gene>
    <name evidence="1" type="ORF">GCM10010987_36770</name>
    <name evidence="2" type="ORF">XH86_39330</name>
</gene>
<name>A0AA88B963_9BRAD</name>
<reference evidence="1" key="3">
    <citation type="submission" date="2022-12" db="EMBL/GenBank/DDBJ databases">
        <authorList>
            <person name="Sun Q."/>
            <person name="Zhou Y."/>
        </authorList>
    </citation>
    <scope>NUCLEOTIDE SEQUENCE</scope>
    <source>
        <strain evidence="1">CGMCC 1.15034</strain>
    </source>
</reference>
<reference evidence="2 3" key="2">
    <citation type="submission" date="2018-06" db="EMBL/GenBank/DDBJ databases">
        <title>Comparative genomics of rhizobia nodulating Arachis hypogaea in China.</title>
        <authorList>
            <person name="Li Y."/>
        </authorList>
    </citation>
    <scope>NUCLEOTIDE SEQUENCE [LARGE SCALE GENOMIC DNA]</scope>
    <source>
        <strain evidence="2 3">CCBAU 51658</strain>
        <plasmid evidence="2 3">unnamed</plasmid>
    </source>
</reference>
<geneLocation type="plasmid" evidence="2 3">
    <name>unnamed</name>
</geneLocation>
<evidence type="ECO:0000313" key="4">
    <source>
        <dbReference type="Proteomes" id="UP000625079"/>
    </source>
</evidence>
<sequence length="67" mass="7633">MNMKLTLGEIDIDPCLPHNSDAERPVKITVWEIEPWLELLPFTAAGIRATVWRRSTSDAPSQTRRNS</sequence>
<dbReference type="Proteomes" id="UP000593880">
    <property type="component" value="Plasmid unnamed"/>
</dbReference>
<dbReference type="Proteomes" id="UP000625079">
    <property type="component" value="Unassembled WGS sequence"/>
</dbReference>
<evidence type="ECO:0000313" key="2">
    <source>
        <dbReference type="EMBL" id="QOZ64693.1"/>
    </source>
</evidence>
<evidence type="ECO:0000313" key="1">
    <source>
        <dbReference type="EMBL" id="GGI25913.1"/>
    </source>
</evidence>
<reference evidence="1" key="1">
    <citation type="journal article" date="2014" name="Int. J. Syst. Evol. Microbiol.">
        <title>Complete genome sequence of Corynebacterium casei LMG S-19264T (=DSM 44701T), isolated from a smear-ripened cheese.</title>
        <authorList>
            <consortium name="US DOE Joint Genome Institute (JGI-PGF)"/>
            <person name="Walter F."/>
            <person name="Albersmeier A."/>
            <person name="Kalinowski J."/>
            <person name="Ruckert C."/>
        </authorList>
    </citation>
    <scope>NUCLEOTIDE SEQUENCE</scope>
    <source>
        <strain evidence="1">CGMCC 1.15034</strain>
    </source>
</reference>
<accession>A0AA88B963</accession>
<dbReference type="EMBL" id="CP030058">
    <property type="protein sequence ID" value="QOZ64693.1"/>
    <property type="molecule type" value="Genomic_DNA"/>
</dbReference>
<dbReference type="EMBL" id="BMHC01000007">
    <property type="protein sequence ID" value="GGI25913.1"/>
    <property type="molecule type" value="Genomic_DNA"/>
</dbReference>
<organism evidence="1 4">
    <name type="scientific">Bradyrhizobium guangdongense</name>
    <dbReference type="NCBI Taxonomy" id="1325090"/>
    <lineage>
        <taxon>Bacteria</taxon>
        <taxon>Pseudomonadati</taxon>
        <taxon>Pseudomonadota</taxon>
        <taxon>Alphaproteobacteria</taxon>
        <taxon>Hyphomicrobiales</taxon>
        <taxon>Nitrobacteraceae</taxon>
        <taxon>Bradyrhizobium</taxon>
    </lineage>
</organism>
<protein>
    <submittedName>
        <fullName evidence="1">Uncharacterized protein</fullName>
    </submittedName>
</protein>
<proteinExistence type="predicted"/>